<dbReference type="SUPFAM" id="SSF54236">
    <property type="entry name" value="Ubiquitin-like"/>
    <property type="match status" value="1"/>
</dbReference>
<feature type="region of interest" description="Disordered" evidence="3">
    <location>
        <begin position="1"/>
        <end position="59"/>
    </location>
</feature>
<dbReference type="PROSITE" id="PS50186">
    <property type="entry name" value="DEP"/>
    <property type="match status" value="1"/>
</dbReference>
<dbReference type="PANTHER" id="PTHR23113">
    <property type="entry name" value="GUANINE NUCLEOTIDE EXCHANGE FACTOR"/>
    <property type="match status" value="1"/>
</dbReference>
<reference evidence="7" key="2">
    <citation type="submission" date="2025-08" db="UniProtKB">
        <authorList>
            <consortium name="Ensembl"/>
        </authorList>
    </citation>
    <scope>IDENTIFICATION</scope>
</reference>
<dbReference type="RefSeq" id="XP_031796500.1">
    <property type="nucleotide sequence ID" value="XM_031940640.1"/>
</dbReference>
<dbReference type="GeneTree" id="ENSGT00940000155137"/>
<dbReference type="PANTHER" id="PTHR23113:SF26">
    <property type="entry name" value="RAP GUANINE NUCLEOTIDE EXCHANGE FACTOR 5"/>
    <property type="match status" value="1"/>
</dbReference>
<dbReference type="InParanoid" id="G3WJT4"/>
<dbReference type="SUPFAM" id="SSF48366">
    <property type="entry name" value="Ras GEF"/>
    <property type="match status" value="1"/>
</dbReference>
<dbReference type="GO" id="GO:0016604">
    <property type="term" value="C:nuclear body"/>
    <property type="evidence" value="ECO:0007669"/>
    <property type="project" value="Ensembl"/>
</dbReference>
<dbReference type="CDD" id="cd04437">
    <property type="entry name" value="DEP_Epac"/>
    <property type="match status" value="1"/>
</dbReference>
<dbReference type="Proteomes" id="UP000007648">
    <property type="component" value="Unassembled WGS sequence"/>
</dbReference>
<dbReference type="OrthoDB" id="21144at2759"/>
<proteinExistence type="predicted"/>
<keyword evidence="8" id="KW-1185">Reference proteome</keyword>
<dbReference type="InterPro" id="IPR000591">
    <property type="entry name" value="DEP_dom"/>
</dbReference>
<dbReference type="Pfam" id="PF00610">
    <property type="entry name" value="DEP"/>
    <property type="match status" value="1"/>
</dbReference>
<dbReference type="GO" id="GO:0005886">
    <property type="term" value="C:plasma membrane"/>
    <property type="evidence" value="ECO:0007669"/>
    <property type="project" value="TreeGrafter"/>
</dbReference>
<dbReference type="Ensembl" id="ENSSHAT00000015817.2">
    <property type="protein sequence ID" value="ENSSHAP00000015689.2"/>
    <property type="gene ID" value="ENSSHAG00000013368.2"/>
</dbReference>
<dbReference type="CDD" id="cd00155">
    <property type="entry name" value="RasGEF"/>
    <property type="match status" value="1"/>
</dbReference>
<dbReference type="CTD" id="9771"/>
<organism evidence="7 8">
    <name type="scientific">Sarcophilus harrisii</name>
    <name type="common">Tasmanian devil</name>
    <name type="synonym">Sarcophilus laniarius</name>
    <dbReference type="NCBI Taxonomy" id="9305"/>
    <lineage>
        <taxon>Eukaryota</taxon>
        <taxon>Metazoa</taxon>
        <taxon>Chordata</taxon>
        <taxon>Craniata</taxon>
        <taxon>Vertebrata</taxon>
        <taxon>Euteleostomi</taxon>
        <taxon>Mammalia</taxon>
        <taxon>Metatheria</taxon>
        <taxon>Dasyuromorphia</taxon>
        <taxon>Dasyuridae</taxon>
        <taxon>Sarcophilus</taxon>
    </lineage>
</organism>
<evidence type="ECO:0000313" key="7">
    <source>
        <dbReference type="Ensembl" id="ENSSHAP00000015689.2"/>
    </source>
</evidence>
<accession>G3WJT4</accession>
<dbReference type="PROSITE" id="PS50212">
    <property type="entry name" value="RASGEF_NTER"/>
    <property type="match status" value="1"/>
</dbReference>
<dbReference type="GO" id="GO:0007265">
    <property type="term" value="P:Ras protein signal transduction"/>
    <property type="evidence" value="ECO:0007669"/>
    <property type="project" value="TreeGrafter"/>
</dbReference>
<dbReference type="Gene3D" id="1.10.10.10">
    <property type="entry name" value="Winged helix-like DNA-binding domain superfamily/Winged helix DNA-binding domain"/>
    <property type="match status" value="1"/>
</dbReference>
<dbReference type="InterPro" id="IPR036964">
    <property type="entry name" value="RASGEF_cat_dom_sf"/>
</dbReference>
<dbReference type="GeneID" id="100930457"/>
<dbReference type="AlphaFoldDB" id="G3WJT4"/>
<dbReference type="FunFam" id="1.10.840.10:FF:000002">
    <property type="entry name" value="Rap guanine nucleotide exchange factor 4"/>
    <property type="match status" value="1"/>
</dbReference>
<evidence type="ECO:0000256" key="1">
    <source>
        <dbReference type="ARBA" id="ARBA00022658"/>
    </source>
</evidence>
<dbReference type="InterPro" id="IPR036390">
    <property type="entry name" value="WH_DNA-bd_sf"/>
</dbReference>
<evidence type="ECO:0000259" key="4">
    <source>
        <dbReference type="PROSITE" id="PS50009"/>
    </source>
</evidence>
<evidence type="ECO:0000259" key="6">
    <source>
        <dbReference type="PROSITE" id="PS50212"/>
    </source>
</evidence>
<dbReference type="InterPro" id="IPR000651">
    <property type="entry name" value="Ras-like_Gua-exchang_fac_N"/>
</dbReference>
<dbReference type="SMART" id="SM00049">
    <property type="entry name" value="DEP"/>
    <property type="match status" value="1"/>
</dbReference>
<gene>
    <name evidence="7" type="primary">RAPGEF5</name>
</gene>
<dbReference type="FunFam" id="1.20.870.10:FF:000013">
    <property type="entry name" value="rap guanine nucleotide exchange factor 5"/>
    <property type="match status" value="1"/>
</dbReference>
<feature type="domain" description="N-terminal Ras-GEF" evidence="6">
    <location>
        <begin position="380"/>
        <end position="513"/>
    </location>
</feature>
<dbReference type="STRING" id="9305.ENSSHAP00000015689"/>
<protein>
    <submittedName>
        <fullName evidence="7">Rap guanine nucleotide exchange factor 5</fullName>
    </submittedName>
</protein>
<dbReference type="SMART" id="SM00229">
    <property type="entry name" value="RasGEFN"/>
    <property type="match status" value="1"/>
</dbReference>
<reference evidence="7 8" key="1">
    <citation type="journal article" date="2011" name="Proc. Natl. Acad. Sci. U.S.A.">
        <title>Genetic diversity and population structure of the endangered marsupial Sarcophilus harrisii (Tasmanian devil).</title>
        <authorList>
            <person name="Miller W."/>
            <person name="Hayes V.M."/>
            <person name="Ratan A."/>
            <person name="Petersen D.C."/>
            <person name="Wittekindt N.E."/>
            <person name="Miller J."/>
            <person name="Walenz B."/>
            <person name="Knight J."/>
            <person name="Qi J."/>
            <person name="Zhao F."/>
            <person name="Wang Q."/>
            <person name="Bedoya-Reina O.C."/>
            <person name="Katiyar N."/>
            <person name="Tomsho L.P."/>
            <person name="Kasson L.M."/>
            <person name="Hardie R.A."/>
            <person name="Woodbridge P."/>
            <person name="Tindall E.A."/>
            <person name="Bertelsen M.F."/>
            <person name="Dixon D."/>
            <person name="Pyecroft S."/>
            <person name="Helgen K.M."/>
            <person name="Lesk A.M."/>
            <person name="Pringle T.H."/>
            <person name="Patterson N."/>
            <person name="Zhang Y."/>
            <person name="Kreiss A."/>
            <person name="Woods G.M."/>
            <person name="Jones M.E."/>
            <person name="Schuster S.C."/>
        </authorList>
    </citation>
    <scope>NUCLEOTIDE SEQUENCE [LARGE SCALE GENOMIC DNA]</scope>
</reference>
<dbReference type="Gene3D" id="1.20.870.10">
    <property type="entry name" value="Son of sevenless (SoS) protein Chain: S domain 1"/>
    <property type="match status" value="1"/>
</dbReference>
<dbReference type="HOGENOM" id="CLU_028002_1_0_1"/>
<keyword evidence="1 2" id="KW-0344">Guanine-nucleotide releasing factor</keyword>
<feature type="compositionally biased region" description="Pro residues" evidence="3">
    <location>
        <begin position="11"/>
        <end position="21"/>
    </location>
</feature>
<dbReference type="InterPro" id="IPR023578">
    <property type="entry name" value="Ras_GEF_dom_sf"/>
</dbReference>
<dbReference type="PROSITE" id="PS50009">
    <property type="entry name" value="RASGEF_CAT"/>
    <property type="match status" value="1"/>
</dbReference>
<dbReference type="Gene3D" id="3.10.20.90">
    <property type="entry name" value="Phosphatidylinositol 3-kinase Catalytic Subunit, Chain A, domain 1"/>
    <property type="match status" value="1"/>
</dbReference>
<dbReference type="PROSITE" id="PS00720">
    <property type="entry name" value="RASGEF"/>
    <property type="match status" value="1"/>
</dbReference>
<dbReference type="eggNOG" id="KOG2378">
    <property type="taxonomic scope" value="Eukaryota"/>
</dbReference>
<dbReference type="InterPro" id="IPR019804">
    <property type="entry name" value="Ras_G-nucl-exch_fac_CS"/>
</dbReference>
<dbReference type="SMART" id="SM00147">
    <property type="entry name" value="RasGEF"/>
    <property type="match status" value="1"/>
</dbReference>
<dbReference type="Gene3D" id="1.10.840.10">
    <property type="entry name" value="Ras guanine-nucleotide exchange factors catalytic domain"/>
    <property type="match status" value="1"/>
</dbReference>
<dbReference type="Pfam" id="PF00617">
    <property type="entry name" value="RasGEF"/>
    <property type="match status" value="1"/>
</dbReference>
<evidence type="ECO:0000259" key="5">
    <source>
        <dbReference type="PROSITE" id="PS50186"/>
    </source>
</evidence>
<evidence type="ECO:0000313" key="8">
    <source>
        <dbReference type="Proteomes" id="UP000007648"/>
    </source>
</evidence>
<dbReference type="FunCoup" id="G3WJT4">
    <property type="interactions" value="1319"/>
</dbReference>
<reference evidence="7" key="3">
    <citation type="submission" date="2025-09" db="UniProtKB">
        <authorList>
            <consortium name="Ensembl"/>
        </authorList>
    </citation>
    <scope>IDENTIFICATION</scope>
</reference>
<dbReference type="GO" id="GO:0005085">
    <property type="term" value="F:guanyl-nucleotide exchange factor activity"/>
    <property type="evidence" value="ECO:0007669"/>
    <property type="project" value="UniProtKB-KW"/>
</dbReference>
<feature type="domain" description="DEP" evidence="5">
    <location>
        <begin position="122"/>
        <end position="197"/>
    </location>
</feature>
<dbReference type="InterPro" id="IPR029071">
    <property type="entry name" value="Ubiquitin-like_domsf"/>
</dbReference>
<sequence length="893" mass="101952">MKMAVGAVKMQPPPAESPEPAEPGASGAAGAPGGRRRPRRAGSPGAPEPPQPPEPQLRHRLRDLPALLRSGLTLRRKRSAGGGGGRALSRRISNPYLEHTASQIYGENSSCAGRALRNIFTVQASDVIKDRVNLKGVYRRSCVGSELVDWLLENCPFVQCRSMAVGVWQLLLDMGIILSVDHQLYFQDTYVFYQFSSEECSYLYCEYERAEEWQNGVRLLLQLVPLSPARADDCDLPHQKIEDTEESSDELLVRLTSAVQRELAAVIAFKARKAALDQDEESENAPTAVSEDDRLSDSQAGVMCKLQERDDIGRIELVQKLARENCQFLQTDRKEQEKSEQQDDEVTTLQVKGEDGTVLVFKKVSSCGPAPTSGSGHTDWRYVVVSGTPEKILEHLLNDLHLEEVQDKETETLLDDFLLTYTVFMTTDDLCQALLRHYSAKKYQGKEENSDVPRRKRKVLHLVSQWIGLYKDWLHEDEPSKMFLKTIYRNVLDDIYEYPVLEKELKELQKILGMHRRHTVDEYSPHRKNKALFHQFSLKENWLQHRGTVGETEEIFCHVYITEHSYISVKVGVSSTAQDILKIVAGKLQHAQEELVLVAVAFSGEKHELQPNDLAISKSLELSSRIYVYRKDLSETLSPLVESEESQQRSLRILGMNTWDLAMELMNFDWSLFNSIHEQELIYFTFSRQGSSENTVNLSLLLQRCNEVQLWVATEILLCSQLCKRVQLVKKFIKIAAHCKAQRNLNSFFAIVMGLNTASVSRLSQTWEKIPGKFKKLFSELESLTDPSLNHKAYRDAFKKMKPPKIPFMPLLLKDVTFIHEGNKTFLDNLVNFEKLHMIADTVRSLRHCRNNQFGGEVSPKEHQELRSYVHHLHVIDNQQVLFELSHRIEPRA</sequence>
<dbReference type="InterPro" id="IPR001895">
    <property type="entry name" value="RASGEF_cat_dom"/>
</dbReference>
<name>G3WJT4_SARHA</name>
<dbReference type="InterPro" id="IPR008937">
    <property type="entry name" value="Ras-like_GEF"/>
</dbReference>
<dbReference type="CDD" id="cd06224">
    <property type="entry name" value="REM"/>
    <property type="match status" value="1"/>
</dbReference>
<dbReference type="Pfam" id="PF00618">
    <property type="entry name" value="RasGEF_N"/>
    <property type="match status" value="1"/>
</dbReference>
<dbReference type="KEGG" id="shr:100930457"/>
<evidence type="ECO:0000256" key="3">
    <source>
        <dbReference type="SAM" id="MobiDB-lite"/>
    </source>
</evidence>
<dbReference type="SUPFAM" id="SSF46785">
    <property type="entry name" value="Winged helix' DNA-binding domain"/>
    <property type="match status" value="1"/>
</dbReference>
<evidence type="ECO:0000256" key="2">
    <source>
        <dbReference type="PROSITE-ProRule" id="PRU00168"/>
    </source>
</evidence>
<dbReference type="InterPro" id="IPR036388">
    <property type="entry name" value="WH-like_DNA-bd_sf"/>
</dbReference>
<feature type="domain" description="Ras-GEF" evidence="4">
    <location>
        <begin position="657"/>
        <end position="892"/>
    </location>
</feature>
<feature type="compositionally biased region" description="Pro residues" evidence="3">
    <location>
        <begin position="46"/>
        <end position="55"/>
    </location>
</feature>